<evidence type="ECO:0000259" key="3">
    <source>
        <dbReference type="Pfam" id="PF01467"/>
    </source>
</evidence>
<keyword evidence="2 4" id="KW-0548">Nucleotidyltransferase</keyword>
<dbReference type="NCBIfam" id="TIGR00125">
    <property type="entry name" value="cyt_tran_rel"/>
    <property type="match status" value="1"/>
</dbReference>
<dbReference type="InterPro" id="IPR014729">
    <property type="entry name" value="Rossmann-like_a/b/a_fold"/>
</dbReference>
<evidence type="ECO:0000313" key="5">
    <source>
        <dbReference type="Proteomes" id="UP000653578"/>
    </source>
</evidence>
<organism evidence="4 5">
    <name type="scientific">Paenibacillus plantarum</name>
    <dbReference type="NCBI Taxonomy" id="2654975"/>
    <lineage>
        <taxon>Bacteria</taxon>
        <taxon>Bacillati</taxon>
        <taxon>Bacillota</taxon>
        <taxon>Bacilli</taxon>
        <taxon>Bacillales</taxon>
        <taxon>Paenibacillaceae</taxon>
        <taxon>Paenibacillus</taxon>
    </lineage>
</organism>
<keyword evidence="5" id="KW-1185">Reference proteome</keyword>
<protein>
    <submittedName>
        <fullName evidence="4">Adenylyltransferase/cytidyltransferase family protein</fullName>
    </submittedName>
</protein>
<dbReference type="InterPro" id="IPR050385">
    <property type="entry name" value="Archaeal_FAD_synthase"/>
</dbReference>
<evidence type="ECO:0000256" key="1">
    <source>
        <dbReference type="ARBA" id="ARBA00022679"/>
    </source>
</evidence>
<evidence type="ECO:0000313" key="4">
    <source>
        <dbReference type="EMBL" id="NOU63240.1"/>
    </source>
</evidence>
<proteinExistence type="predicted"/>
<dbReference type="PANTHER" id="PTHR43793">
    <property type="entry name" value="FAD SYNTHASE"/>
    <property type="match status" value="1"/>
</dbReference>
<reference evidence="4 5" key="1">
    <citation type="submission" date="2019-10" db="EMBL/GenBank/DDBJ databases">
        <title>Description of Paenibacillus humi sp. nov.</title>
        <authorList>
            <person name="Carlier A."/>
            <person name="Qi S."/>
        </authorList>
    </citation>
    <scope>NUCLEOTIDE SEQUENCE [LARGE SCALE GENOMIC DNA]</scope>
    <source>
        <strain evidence="4 5">LMG 31461</strain>
    </source>
</reference>
<dbReference type="Pfam" id="PF01467">
    <property type="entry name" value="CTP_transf_like"/>
    <property type="match status" value="1"/>
</dbReference>
<dbReference type="InterPro" id="IPR004821">
    <property type="entry name" value="Cyt_trans-like"/>
</dbReference>
<dbReference type="GO" id="GO:0016779">
    <property type="term" value="F:nucleotidyltransferase activity"/>
    <property type="evidence" value="ECO:0007669"/>
    <property type="project" value="UniProtKB-KW"/>
</dbReference>
<keyword evidence="1" id="KW-0808">Transferase</keyword>
<sequence length="154" mass="17642">MQKIHMLSEIKKELCSSEDSSRRVVACCGCFDIFHIGHLEYLRGAKELGDVLVVGVNSDESYSRLKKSNPIFCVKDRMSILEAMIYVDYVFSFDEDTFNFSLKHLVPTIFAVGVDKRNLIMCEEEVCKNLNINFTYIGESKRSSSSVIKEIYKD</sequence>
<dbReference type="RefSeq" id="WP_171629046.1">
    <property type="nucleotide sequence ID" value="NZ_WHNY01000009.1"/>
</dbReference>
<gene>
    <name evidence="4" type="ORF">GC096_04160</name>
</gene>
<dbReference type="Gene3D" id="3.40.50.620">
    <property type="entry name" value="HUPs"/>
    <property type="match status" value="1"/>
</dbReference>
<accession>A0ABX1X4A1</accession>
<dbReference type="SUPFAM" id="SSF52374">
    <property type="entry name" value="Nucleotidylyl transferase"/>
    <property type="match status" value="1"/>
</dbReference>
<feature type="domain" description="Cytidyltransferase-like" evidence="3">
    <location>
        <begin position="27"/>
        <end position="116"/>
    </location>
</feature>
<name>A0ABX1X4A1_9BACL</name>
<evidence type="ECO:0000256" key="2">
    <source>
        <dbReference type="ARBA" id="ARBA00022695"/>
    </source>
</evidence>
<dbReference type="EMBL" id="WHNY01000009">
    <property type="protein sequence ID" value="NOU63240.1"/>
    <property type="molecule type" value="Genomic_DNA"/>
</dbReference>
<comment type="caution">
    <text evidence="4">The sequence shown here is derived from an EMBL/GenBank/DDBJ whole genome shotgun (WGS) entry which is preliminary data.</text>
</comment>
<dbReference type="PANTHER" id="PTHR43793:SF1">
    <property type="entry name" value="FAD SYNTHASE"/>
    <property type="match status" value="1"/>
</dbReference>
<dbReference type="Proteomes" id="UP000653578">
    <property type="component" value="Unassembled WGS sequence"/>
</dbReference>